<proteinExistence type="predicted"/>
<keyword evidence="3" id="KW-1185">Reference proteome</keyword>
<name>A0A1Q9LRM5_9PSEU</name>
<gene>
    <name evidence="2" type="ORF">BJP25_13195</name>
</gene>
<keyword evidence="1" id="KW-0472">Membrane</keyword>
<protein>
    <submittedName>
        <fullName evidence="2">Uncharacterized protein</fullName>
    </submittedName>
</protein>
<dbReference type="RefSeq" id="WP_075974050.1">
    <property type="nucleotide sequence ID" value="NZ_MKQR01000007.1"/>
</dbReference>
<feature type="transmembrane region" description="Helical" evidence="1">
    <location>
        <begin position="21"/>
        <end position="44"/>
    </location>
</feature>
<dbReference type="STRING" id="1193682.BJP25_13195"/>
<comment type="caution">
    <text evidence="2">The sequence shown here is derived from an EMBL/GenBank/DDBJ whole genome shotgun (WGS) entry which is preliminary data.</text>
</comment>
<reference evidence="2 3" key="1">
    <citation type="submission" date="2016-10" db="EMBL/GenBank/DDBJ databases">
        <title>The Draft Genome Sequence of Actinokineospora bangkokensis 44EHWT reveals the biosynthetic pathway of antifungal compounds Thailandins with unusual extender unit butylmalonyl-CoA.</title>
        <authorList>
            <person name="Greule A."/>
            <person name="Intra B."/>
            <person name="Flemming S."/>
            <person name="Rommel M.G."/>
            <person name="Panbangred W."/>
            <person name="Bechthold A."/>
        </authorList>
    </citation>
    <scope>NUCLEOTIDE SEQUENCE [LARGE SCALE GENOMIC DNA]</scope>
    <source>
        <strain evidence="2 3">44EHW</strain>
    </source>
</reference>
<dbReference type="AlphaFoldDB" id="A0A1Q9LRM5"/>
<dbReference type="OrthoDB" id="3657699at2"/>
<feature type="transmembrane region" description="Helical" evidence="1">
    <location>
        <begin position="50"/>
        <end position="71"/>
    </location>
</feature>
<keyword evidence="1" id="KW-1133">Transmembrane helix</keyword>
<keyword evidence="1" id="KW-0812">Transmembrane</keyword>
<dbReference type="Proteomes" id="UP000186040">
    <property type="component" value="Unassembled WGS sequence"/>
</dbReference>
<accession>A0A1Q9LRM5</accession>
<dbReference type="EMBL" id="MKQR01000007">
    <property type="protein sequence ID" value="OLR94670.1"/>
    <property type="molecule type" value="Genomic_DNA"/>
</dbReference>
<sequence length="337" mass="37386">MPADAKRLRTHAIQELFWTRTGLLLSVLVVVSFLAMWAAGSIGAGTPKNLLTALGTGTLVSAVVGFGQTLITASSAQKAMVTPLVEESRKALRELSAEYRSLNAEFFPTHVFEATTDPDPAFNALMMRDLGATRQFLFRGFSGRYAAVRLLLADAEWEVRAVVADPRGRAAVDARARHQLRHRGAEVDYEVESARLRERLHEDIRIGLVGLFLARARCTSIEVTAVADPPLDRLEVFDDSVWVTLYSSVAGAAALYPRTLRFSEGSFLYDMQRAEFARLRASDGQRFTITPETTREEFAVHFAAVTGEELPEQRFTELAERFHAFRRDFSAKAELGG</sequence>
<evidence type="ECO:0000313" key="2">
    <source>
        <dbReference type="EMBL" id="OLR94670.1"/>
    </source>
</evidence>
<evidence type="ECO:0000313" key="3">
    <source>
        <dbReference type="Proteomes" id="UP000186040"/>
    </source>
</evidence>
<evidence type="ECO:0000256" key="1">
    <source>
        <dbReference type="SAM" id="Phobius"/>
    </source>
</evidence>
<organism evidence="2 3">
    <name type="scientific">Actinokineospora bangkokensis</name>
    <dbReference type="NCBI Taxonomy" id="1193682"/>
    <lineage>
        <taxon>Bacteria</taxon>
        <taxon>Bacillati</taxon>
        <taxon>Actinomycetota</taxon>
        <taxon>Actinomycetes</taxon>
        <taxon>Pseudonocardiales</taxon>
        <taxon>Pseudonocardiaceae</taxon>
        <taxon>Actinokineospora</taxon>
    </lineage>
</organism>